<dbReference type="Ensembl" id="ENSPKIT00000002817.1">
    <property type="protein sequence ID" value="ENSPKIP00000022161.1"/>
    <property type="gene ID" value="ENSPKIG00000006287.1"/>
</dbReference>
<dbReference type="FunFam" id="2.40.160.110:FF:000003">
    <property type="entry name" value="ATPase H+ transporting accessory protein 1"/>
    <property type="match status" value="1"/>
</dbReference>
<dbReference type="KEGG" id="pki:111857079"/>
<evidence type="ECO:0000313" key="10">
    <source>
        <dbReference type="Ensembl" id="ENSPKIP00000022161.1"/>
    </source>
</evidence>
<dbReference type="GO" id="GO:0098588">
    <property type="term" value="C:bounding membrane of organelle"/>
    <property type="evidence" value="ECO:0007669"/>
    <property type="project" value="UniProtKB-ARBA"/>
</dbReference>
<dbReference type="GO" id="GO:0042127">
    <property type="term" value="P:regulation of cell population proliferation"/>
    <property type="evidence" value="ECO:0007669"/>
    <property type="project" value="Ensembl"/>
</dbReference>
<dbReference type="Pfam" id="PF05827">
    <property type="entry name" value="VAS1_LD"/>
    <property type="match status" value="1"/>
</dbReference>
<evidence type="ECO:0000256" key="1">
    <source>
        <dbReference type="ARBA" id="ARBA00004167"/>
    </source>
</evidence>
<evidence type="ECO:0000256" key="7">
    <source>
        <dbReference type="SAM" id="SignalP"/>
    </source>
</evidence>
<dbReference type="GO" id="GO:0070121">
    <property type="term" value="P:Kupffer's vesicle development"/>
    <property type="evidence" value="ECO:0007669"/>
    <property type="project" value="Ensembl"/>
</dbReference>
<dbReference type="GeneTree" id="ENSGT00940000156650"/>
<keyword evidence="11" id="KW-1185">Reference proteome</keyword>
<reference evidence="10" key="1">
    <citation type="submission" date="2025-08" db="UniProtKB">
        <authorList>
            <consortium name="Ensembl"/>
        </authorList>
    </citation>
    <scope>IDENTIFICATION</scope>
</reference>
<feature type="chain" id="PRO_5017412519" evidence="7">
    <location>
        <begin position="30"/>
        <end position="464"/>
    </location>
</feature>
<dbReference type="Gene3D" id="2.40.160.110">
    <property type="match status" value="1"/>
</dbReference>
<dbReference type="STRING" id="1676925.ENSPKIP00000022161"/>
<dbReference type="GO" id="GO:0033176">
    <property type="term" value="C:proton-transporting V-type ATPase complex"/>
    <property type="evidence" value="ECO:0007669"/>
    <property type="project" value="TreeGrafter"/>
</dbReference>
<sequence length="464" mass="50643">MAEEMFGRLVSIMMVFSLLLSVFTTRSCSDHVPLIMWSSEGGSLWTQDPPVAGHIVSRSQLETYLSSAFGSAPNSAPHTVLLFLQDRLSVDDITLYGGVFGNKQDSVFPNLETALQSSSSLLVLPSVSGSASVPEVLQGLLNVAPLSLDPEQLNELHLDVSSPALLVFRLPFGTGSNEMAPKDSLRENDRLMGNVLDAVKAQAVPYTAVYTALAPSWVTRDVNPAPQSVGRSLLQATNDVYAPLQILDNMGKVCILFWASNLTVSVLQSGQWQKADLTDKTFISSGVEKNGSCNASNSQLILKYGNILGFQTFQLTFAMSQRLYPVSARQWFTLDQVQLNYDGHNATFNGSDGITAPSEYSYHCQMVSSSDYPLLVPSTPTDNAKQWILTFTDFQIQGFGVTGENFSYANDCASFFTPGIWMGLVTSLLLLLILTYGLHMILQLRSMDRFDDPKGPAIAVPQND</sequence>
<dbReference type="InterPro" id="IPR046756">
    <property type="entry name" value="VAS1/VOA1_TM"/>
</dbReference>
<comment type="similarity">
    <text evidence="2">Belongs to the vacuolar ATPase subunit S1 family.</text>
</comment>
<dbReference type="Pfam" id="PF20520">
    <property type="entry name" value="Ac45-VOA1_TM"/>
    <property type="match status" value="1"/>
</dbReference>
<feature type="domain" description="V-type proton ATPase subunit S1/VOA1 transmembrane" evidence="9">
    <location>
        <begin position="414"/>
        <end position="452"/>
    </location>
</feature>
<dbReference type="OrthoDB" id="9985059at2759"/>
<proteinExistence type="inferred from homology"/>
<dbReference type="GO" id="GO:0005886">
    <property type="term" value="C:plasma membrane"/>
    <property type="evidence" value="ECO:0007669"/>
    <property type="project" value="Ensembl"/>
</dbReference>
<organism evidence="10 11">
    <name type="scientific">Paramormyrops kingsleyae</name>
    <dbReference type="NCBI Taxonomy" id="1676925"/>
    <lineage>
        <taxon>Eukaryota</taxon>
        <taxon>Metazoa</taxon>
        <taxon>Chordata</taxon>
        <taxon>Craniata</taxon>
        <taxon>Vertebrata</taxon>
        <taxon>Euteleostomi</taxon>
        <taxon>Actinopterygii</taxon>
        <taxon>Neopterygii</taxon>
        <taxon>Teleostei</taxon>
        <taxon>Osteoglossocephala</taxon>
        <taxon>Osteoglossomorpha</taxon>
        <taxon>Osteoglossiformes</taxon>
        <taxon>Mormyridae</taxon>
        <taxon>Paramormyrops</taxon>
    </lineage>
</organism>
<dbReference type="GO" id="GO:0008057">
    <property type="term" value="P:eye pigment granule organization"/>
    <property type="evidence" value="ECO:0007669"/>
    <property type="project" value="Ensembl"/>
</dbReference>
<evidence type="ECO:0000256" key="3">
    <source>
        <dbReference type="ARBA" id="ARBA00022692"/>
    </source>
</evidence>
<dbReference type="Proteomes" id="UP000261540">
    <property type="component" value="Unplaced"/>
</dbReference>
<dbReference type="InterPro" id="IPR046755">
    <property type="entry name" value="VAS1_LD"/>
</dbReference>
<dbReference type="PANTHER" id="PTHR12471">
    <property type="entry name" value="VACUOLAR ATP SYNTHASE SUBUNIT S1"/>
    <property type="match status" value="1"/>
</dbReference>
<dbReference type="GO" id="GO:0032438">
    <property type="term" value="P:melanosome organization"/>
    <property type="evidence" value="ECO:0007669"/>
    <property type="project" value="Ensembl"/>
</dbReference>
<evidence type="ECO:0000259" key="8">
    <source>
        <dbReference type="Pfam" id="PF05827"/>
    </source>
</evidence>
<keyword evidence="7" id="KW-0732">Signal</keyword>
<dbReference type="GO" id="GO:1901207">
    <property type="term" value="P:regulation of heart looping"/>
    <property type="evidence" value="ECO:0007669"/>
    <property type="project" value="Ensembl"/>
</dbReference>
<name>A0A3B3RWL4_9TELE</name>
<evidence type="ECO:0000256" key="4">
    <source>
        <dbReference type="ARBA" id="ARBA00022989"/>
    </source>
</evidence>
<evidence type="ECO:0000259" key="9">
    <source>
        <dbReference type="Pfam" id="PF20520"/>
    </source>
</evidence>
<evidence type="ECO:0000256" key="6">
    <source>
        <dbReference type="SAM" id="Phobius"/>
    </source>
</evidence>
<dbReference type="GO" id="GO:0030659">
    <property type="term" value="C:cytoplasmic vesicle membrane"/>
    <property type="evidence" value="ECO:0007669"/>
    <property type="project" value="UniProtKB-ARBA"/>
</dbReference>
<dbReference type="GO" id="GO:1902017">
    <property type="term" value="P:regulation of cilium assembly"/>
    <property type="evidence" value="ECO:0007669"/>
    <property type="project" value="Ensembl"/>
</dbReference>
<feature type="transmembrane region" description="Helical" evidence="6">
    <location>
        <begin position="420"/>
        <end position="442"/>
    </location>
</feature>
<dbReference type="PANTHER" id="PTHR12471:SF2">
    <property type="entry name" value="V-TYPE PROTON ATPASE SUBUNIT S1"/>
    <property type="match status" value="1"/>
</dbReference>
<dbReference type="GO" id="GO:0030641">
    <property type="term" value="P:regulation of cellular pH"/>
    <property type="evidence" value="ECO:0007669"/>
    <property type="project" value="Ensembl"/>
</dbReference>
<feature type="domain" description="V-type proton ATPase subunit S1 luminal" evidence="8">
    <location>
        <begin position="253"/>
        <end position="399"/>
    </location>
</feature>
<comment type="subcellular location">
    <subcellularLocation>
        <location evidence="1">Membrane</location>
        <topology evidence="1">Single-pass membrane protein</topology>
    </subcellularLocation>
</comment>
<reference evidence="10" key="2">
    <citation type="submission" date="2025-09" db="UniProtKB">
        <authorList>
            <consortium name="Ensembl"/>
        </authorList>
    </citation>
    <scope>IDENTIFICATION</scope>
</reference>
<feature type="signal peptide" evidence="7">
    <location>
        <begin position="1"/>
        <end position="29"/>
    </location>
</feature>
<keyword evidence="3 6" id="KW-0812">Transmembrane</keyword>
<dbReference type="AlphaFoldDB" id="A0A3B3RWL4"/>
<dbReference type="GO" id="GO:0072659">
    <property type="term" value="P:protein localization to plasma membrane"/>
    <property type="evidence" value="ECO:0007669"/>
    <property type="project" value="Ensembl"/>
</dbReference>
<dbReference type="GO" id="GO:0045176">
    <property type="term" value="P:apical protein localization"/>
    <property type="evidence" value="ECO:0007669"/>
    <property type="project" value="Ensembl"/>
</dbReference>
<evidence type="ECO:0000256" key="2">
    <source>
        <dbReference type="ARBA" id="ARBA00009037"/>
    </source>
</evidence>
<dbReference type="GO" id="GO:0003140">
    <property type="term" value="P:determination of left/right asymmetry in lateral mesoderm"/>
    <property type="evidence" value="ECO:0007669"/>
    <property type="project" value="Ensembl"/>
</dbReference>
<protein>
    <submittedName>
        <fullName evidence="10">ATPase H+ transporting accessory protein 1b</fullName>
    </submittedName>
</protein>
<accession>A0A3B3RWL4</accession>
<dbReference type="InterPro" id="IPR008388">
    <property type="entry name" value="Ac45_acc_su"/>
</dbReference>
<dbReference type="GO" id="GO:0012505">
    <property type="term" value="C:endomembrane system"/>
    <property type="evidence" value="ECO:0007669"/>
    <property type="project" value="UniProtKB-ARBA"/>
</dbReference>
<dbReference type="GO" id="GO:0001671">
    <property type="term" value="F:ATPase activator activity"/>
    <property type="evidence" value="ECO:0007669"/>
    <property type="project" value="TreeGrafter"/>
</dbReference>
<keyword evidence="4 6" id="KW-1133">Transmembrane helix</keyword>
<evidence type="ECO:0000313" key="11">
    <source>
        <dbReference type="Proteomes" id="UP000261540"/>
    </source>
</evidence>
<evidence type="ECO:0000256" key="5">
    <source>
        <dbReference type="ARBA" id="ARBA00023136"/>
    </source>
</evidence>
<dbReference type="GO" id="GO:0003406">
    <property type="term" value="P:retinal pigment epithelium development"/>
    <property type="evidence" value="ECO:0007669"/>
    <property type="project" value="Ensembl"/>
</dbReference>
<keyword evidence="5 6" id="KW-0472">Membrane</keyword>